<organism evidence="2 3">
    <name type="scientific">Champsocephalus esox</name>
    <name type="common">pike icefish</name>
    <dbReference type="NCBI Taxonomy" id="159716"/>
    <lineage>
        <taxon>Eukaryota</taxon>
        <taxon>Metazoa</taxon>
        <taxon>Chordata</taxon>
        <taxon>Craniata</taxon>
        <taxon>Vertebrata</taxon>
        <taxon>Euteleostomi</taxon>
        <taxon>Actinopterygii</taxon>
        <taxon>Neopterygii</taxon>
        <taxon>Teleostei</taxon>
        <taxon>Neoteleostei</taxon>
        <taxon>Acanthomorphata</taxon>
        <taxon>Eupercaria</taxon>
        <taxon>Perciformes</taxon>
        <taxon>Notothenioidei</taxon>
        <taxon>Channichthyidae</taxon>
        <taxon>Champsocephalus</taxon>
    </lineage>
</organism>
<dbReference type="Proteomes" id="UP001335648">
    <property type="component" value="Unassembled WGS sequence"/>
</dbReference>
<evidence type="ECO:0000256" key="1">
    <source>
        <dbReference type="SAM" id="MobiDB-lite"/>
    </source>
</evidence>
<protein>
    <submittedName>
        <fullName evidence="2">Uncharacterized protein</fullName>
    </submittedName>
</protein>
<accession>A0AAN8BWX4</accession>
<name>A0AAN8BWX4_9TELE</name>
<keyword evidence="3" id="KW-1185">Reference proteome</keyword>
<sequence>MPVKHLGCSSSEVSASRLPSRMLDVHSGRELMEALSLQPRVVYRLPPPQKALRTGHQASVPVGAARASASVSSTDLSGFPAPSTSMAIKTEHRPRCAPACP</sequence>
<feature type="region of interest" description="Disordered" evidence="1">
    <location>
        <begin position="71"/>
        <end position="101"/>
    </location>
</feature>
<evidence type="ECO:0000313" key="3">
    <source>
        <dbReference type="Proteomes" id="UP001335648"/>
    </source>
</evidence>
<gene>
    <name evidence="2" type="ORF">CesoFtcFv8_013273</name>
</gene>
<dbReference type="EMBL" id="JAULUE010002055">
    <property type="protein sequence ID" value="KAK5892930.1"/>
    <property type="molecule type" value="Genomic_DNA"/>
</dbReference>
<evidence type="ECO:0000313" key="2">
    <source>
        <dbReference type="EMBL" id="KAK5892930.1"/>
    </source>
</evidence>
<comment type="caution">
    <text evidence="2">The sequence shown here is derived from an EMBL/GenBank/DDBJ whole genome shotgun (WGS) entry which is preliminary data.</text>
</comment>
<reference evidence="2 3" key="1">
    <citation type="journal article" date="2023" name="Mol. Biol. Evol.">
        <title>Genomics of Secondarily Temperate Adaptation in the Only Non-Antarctic Icefish.</title>
        <authorList>
            <person name="Rivera-Colon A.G."/>
            <person name="Rayamajhi N."/>
            <person name="Minhas B.F."/>
            <person name="Madrigal G."/>
            <person name="Bilyk K.T."/>
            <person name="Yoon V."/>
            <person name="Hune M."/>
            <person name="Gregory S."/>
            <person name="Cheng C.H.C."/>
            <person name="Catchen J.M."/>
        </authorList>
    </citation>
    <scope>NUCLEOTIDE SEQUENCE [LARGE SCALE GENOMIC DNA]</scope>
    <source>
        <strain evidence="2">JC2023a</strain>
    </source>
</reference>
<dbReference type="AlphaFoldDB" id="A0AAN8BWX4"/>
<proteinExistence type="predicted"/>